<sequence>MAMKSLLLNQTKQLFTKPIWYPRSRRDLDCIDKSHRNIIDDLGNSYPGSNDIDYMNWLSSMRNYDTPADSDVPDAYYPEQANKTWNILYGKLKELHSLYACDEHNQNLIELENKNIYTENEVPQFSKVNNWLNSKTGFKLVPVGGMINARSFLYGLAYRVFFASRYIRHISSPFYAVEPDVVHDLMGHVPLFANEEMAEFSQEIGKKSLGASDEKIDQLAKIYYYSVEFGVIGEKILGAGILSSSGEIINVGEKKCKVEPWELKKVLNMDYVLHDFQPLLFKANSLTEMKKFVFEAVES</sequence>
<dbReference type="InterPro" id="IPR036951">
    <property type="entry name" value="ArAA_hydroxylase_sf"/>
</dbReference>
<evidence type="ECO:0000256" key="8">
    <source>
        <dbReference type="PIRSR" id="PIRSR601273-2"/>
    </source>
</evidence>
<dbReference type="AlphaFoldDB" id="A0AAU9JB25"/>
<dbReference type="PROSITE" id="PS51410">
    <property type="entry name" value="BH4_AAA_HYDROXYL_2"/>
    <property type="match status" value="1"/>
</dbReference>
<comment type="similarity">
    <text evidence="2">Belongs to the biopterin-dependent aromatic amino acid hydroxylase family.</text>
</comment>
<evidence type="ECO:0000256" key="1">
    <source>
        <dbReference type="ARBA" id="ARBA00001954"/>
    </source>
</evidence>
<comment type="caution">
    <text evidence="10">The sequence shown here is derived from an EMBL/GenBank/DDBJ whole genome shotgun (WGS) entry which is preliminary data.</text>
</comment>
<dbReference type="PRINTS" id="PR00372">
    <property type="entry name" value="FYWHYDRXLASE"/>
</dbReference>
<dbReference type="InterPro" id="IPR018301">
    <property type="entry name" value="ArAA_hydroxylase_Fe/CU_BS"/>
</dbReference>
<dbReference type="Proteomes" id="UP001162131">
    <property type="component" value="Unassembled WGS sequence"/>
</dbReference>
<reference evidence="10" key="1">
    <citation type="submission" date="2021-09" db="EMBL/GenBank/DDBJ databases">
        <authorList>
            <consortium name="AG Swart"/>
            <person name="Singh M."/>
            <person name="Singh A."/>
            <person name="Seah K."/>
            <person name="Emmerich C."/>
        </authorList>
    </citation>
    <scope>NUCLEOTIDE SEQUENCE</scope>
    <source>
        <strain evidence="10">ATCC30299</strain>
    </source>
</reference>
<feature type="domain" description="Biopterin-dependent aromatic amino acid hydroxylase family profile" evidence="9">
    <location>
        <begin position="6"/>
        <end position="299"/>
    </location>
</feature>
<evidence type="ECO:0000256" key="3">
    <source>
        <dbReference type="ARBA" id="ARBA00011995"/>
    </source>
</evidence>
<dbReference type="Gene3D" id="1.10.800.10">
    <property type="entry name" value="Aromatic amino acid hydroxylase"/>
    <property type="match status" value="1"/>
</dbReference>
<keyword evidence="11" id="KW-1185">Reference proteome</keyword>
<dbReference type="SUPFAM" id="SSF56534">
    <property type="entry name" value="Aromatic aminoacid monoxygenases, catalytic and oligomerization domains"/>
    <property type="match status" value="1"/>
</dbReference>
<dbReference type="PROSITE" id="PS00367">
    <property type="entry name" value="BH4_AAA_HYDROXYL_1"/>
    <property type="match status" value="1"/>
</dbReference>
<comment type="cofactor">
    <cofactor evidence="1 8">
        <name>Fe(2+)</name>
        <dbReference type="ChEBI" id="CHEBI:29033"/>
    </cofactor>
</comment>
<dbReference type="InterPro" id="IPR019774">
    <property type="entry name" value="Aromatic-AA_hydroxylase_C"/>
</dbReference>
<proteinExistence type="inferred from homology"/>
<evidence type="ECO:0000313" key="11">
    <source>
        <dbReference type="Proteomes" id="UP001162131"/>
    </source>
</evidence>
<dbReference type="InterPro" id="IPR036329">
    <property type="entry name" value="Aro-AA_hydroxylase_C_sf"/>
</dbReference>
<dbReference type="PANTHER" id="PTHR11473">
    <property type="entry name" value="AROMATIC AMINO ACID HYDROXYLASE"/>
    <property type="match status" value="1"/>
</dbReference>
<evidence type="ECO:0000256" key="2">
    <source>
        <dbReference type="ARBA" id="ARBA00009712"/>
    </source>
</evidence>
<evidence type="ECO:0000256" key="5">
    <source>
        <dbReference type="ARBA" id="ARBA00023002"/>
    </source>
</evidence>
<feature type="binding site" evidence="8">
    <location>
        <position position="228"/>
    </location>
    <ligand>
        <name>Fe cation</name>
        <dbReference type="ChEBI" id="CHEBI:24875"/>
    </ligand>
</feature>
<keyword evidence="4 8" id="KW-0479">Metal-binding</keyword>
<dbReference type="EC" id="1.14.16.1" evidence="3"/>
<evidence type="ECO:0000313" key="10">
    <source>
        <dbReference type="EMBL" id="CAG9320778.1"/>
    </source>
</evidence>
<dbReference type="Pfam" id="PF00351">
    <property type="entry name" value="Biopterin_H"/>
    <property type="match status" value="1"/>
</dbReference>
<evidence type="ECO:0000256" key="7">
    <source>
        <dbReference type="ARBA" id="ARBA00023033"/>
    </source>
</evidence>
<dbReference type="PANTHER" id="PTHR11473:SF24">
    <property type="entry name" value="PHENYLALANINE-4-HYDROXYLASE"/>
    <property type="match status" value="1"/>
</dbReference>
<feature type="binding site" evidence="8">
    <location>
        <position position="188"/>
    </location>
    <ligand>
        <name>Fe cation</name>
        <dbReference type="ChEBI" id="CHEBI:24875"/>
    </ligand>
</feature>
<feature type="binding site" evidence="8">
    <location>
        <position position="183"/>
    </location>
    <ligand>
        <name>Fe cation</name>
        <dbReference type="ChEBI" id="CHEBI:24875"/>
    </ligand>
</feature>
<evidence type="ECO:0000259" key="9">
    <source>
        <dbReference type="PROSITE" id="PS51410"/>
    </source>
</evidence>
<evidence type="ECO:0000256" key="4">
    <source>
        <dbReference type="ARBA" id="ARBA00022723"/>
    </source>
</evidence>
<keyword evidence="6 8" id="KW-0408">Iron</keyword>
<dbReference type="GO" id="GO:0005506">
    <property type="term" value="F:iron ion binding"/>
    <property type="evidence" value="ECO:0007669"/>
    <property type="project" value="InterPro"/>
</dbReference>
<evidence type="ECO:0000256" key="6">
    <source>
        <dbReference type="ARBA" id="ARBA00023004"/>
    </source>
</evidence>
<dbReference type="InterPro" id="IPR001273">
    <property type="entry name" value="ArAA_hydroxylase"/>
</dbReference>
<protein>
    <recommendedName>
        <fullName evidence="3">phenylalanine 4-monooxygenase</fullName>
        <ecNumber evidence="3">1.14.16.1</ecNumber>
    </recommendedName>
</protein>
<organism evidence="10 11">
    <name type="scientific">Blepharisma stoltei</name>
    <dbReference type="NCBI Taxonomy" id="1481888"/>
    <lineage>
        <taxon>Eukaryota</taxon>
        <taxon>Sar</taxon>
        <taxon>Alveolata</taxon>
        <taxon>Ciliophora</taxon>
        <taxon>Postciliodesmatophora</taxon>
        <taxon>Heterotrichea</taxon>
        <taxon>Heterotrichida</taxon>
        <taxon>Blepharismidae</taxon>
        <taxon>Blepharisma</taxon>
    </lineage>
</organism>
<dbReference type="GO" id="GO:0004505">
    <property type="term" value="F:phenylalanine 4-monooxygenase activity"/>
    <property type="evidence" value="ECO:0007669"/>
    <property type="project" value="UniProtKB-EC"/>
</dbReference>
<keyword evidence="5" id="KW-0560">Oxidoreductase</keyword>
<dbReference type="EMBL" id="CAJZBQ010000027">
    <property type="protein sequence ID" value="CAG9320778.1"/>
    <property type="molecule type" value="Genomic_DNA"/>
</dbReference>
<gene>
    <name evidence="10" type="ORF">BSTOLATCC_MIC27358</name>
</gene>
<keyword evidence="7" id="KW-0503">Monooxygenase</keyword>
<name>A0AAU9JB25_9CILI</name>
<accession>A0AAU9JB25</accession>